<comment type="caution">
    <text evidence="5">The sequence shown here is derived from an EMBL/GenBank/DDBJ whole genome shotgun (WGS) entry which is preliminary data.</text>
</comment>
<feature type="repeat" description="ANK" evidence="3">
    <location>
        <begin position="85"/>
        <end position="123"/>
    </location>
</feature>
<feature type="compositionally biased region" description="Polar residues" evidence="4">
    <location>
        <begin position="180"/>
        <end position="189"/>
    </location>
</feature>
<feature type="region of interest" description="Disordered" evidence="4">
    <location>
        <begin position="152"/>
        <end position="189"/>
    </location>
</feature>
<organism evidence="5 6">
    <name type="scientific">Maudiozyma exigua</name>
    <name type="common">Yeast</name>
    <name type="synonym">Kazachstania exigua</name>
    <dbReference type="NCBI Taxonomy" id="34358"/>
    <lineage>
        <taxon>Eukaryota</taxon>
        <taxon>Fungi</taxon>
        <taxon>Dikarya</taxon>
        <taxon>Ascomycota</taxon>
        <taxon>Saccharomycotina</taxon>
        <taxon>Saccharomycetes</taxon>
        <taxon>Saccharomycetales</taxon>
        <taxon>Saccharomycetaceae</taxon>
        <taxon>Maudiozyma</taxon>
    </lineage>
</organism>
<dbReference type="OrthoDB" id="9995210at2759"/>
<dbReference type="PROSITE" id="PS50088">
    <property type="entry name" value="ANK_REPEAT"/>
    <property type="match status" value="1"/>
</dbReference>
<dbReference type="Proteomes" id="UP000750334">
    <property type="component" value="Unassembled WGS sequence"/>
</dbReference>
<keyword evidence="6" id="KW-1185">Reference proteome</keyword>
<dbReference type="SUPFAM" id="SSF48403">
    <property type="entry name" value="Ankyrin repeat"/>
    <property type="match status" value="1"/>
</dbReference>
<sequence length="189" mass="20895">MESEGASQGEQLLDASRRNNVDLLETVFKDLDDDSTKIADLINHSKDPFGNTALHLCCKYGSWDVLDKILDQEGGIEIDPHNSIDGDTPLHEAVKYAQEEPEHGTFIVQNLIEVGADPRAKNNNNEKPIDLIHSDDLDDLIDLLQGAELVADNAGEITKDEEEDIPDNDDDDDDNNDENSSNSKEAVKK</sequence>
<dbReference type="InterPro" id="IPR002110">
    <property type="entry name" value="Ankyrin_rpt"/>
</dbReference>
<evidence type="ECO:0000256" key="3">
    <source>
        <dbReference type="PROSITE-ProRule" id="PRU00023"/>
    </source>
</evidence>
<dbReference type="SMART" id="SM00248">
    <property type="entry name" value="ANK"/>
    <property type="match status" value="2"/>
</dbReference>
<evidence type="ECO:0000313" key="6">
    <source>
        <dbReference type="Proteomes" id="UP000750334"/>
    </source>
</evidence>
<dbReference type="PRINTS" id="PR01415">
    <property type="entry name" value="ANKYRIN"/>
</dbReference>
<gene>
    <name evidence="5" type="ORF">C6P45_001608</name>
</gene>
<accession>A0A9P6W1S4</accession>
<keyword evidence="1" id="KW-0677">Repeat</keyword>
<evidence type="ECO:0000256" key="1">
    <source>
        <dbReference type="ARBA" id="ARBA00022737"/>
    </source>
</evidence>
<proteinExistence type="predicted"/>
<evidence type="ECO:0000313" key="5">
    <source>
        <dbReference type="EMBL" id="KAG0660312.1"/>
    </source>
</evidence>
<keyword evidence="2 3" id="KW-0040">ANK repeat</keyword>
<evidence type="ECO:0000256" key="2">
    <source>
        <dbReference type="ARBA" id="ARBA00023043"/>
    </source>
</evidence>
<dbReference type="AlphaFoldDB" id="A0A9P6W1S4"/>
<reference evidence="5 6" key="1">
    <citation type="submission" date="2020-11" db="EMBL/GenBank/DDBJ databases">
        <title>Kefir isolates.</title>
        <authorList>
            <person name="Marcisauskas S."/>
            <person name="Kim Y."/>
            <person name="Blasche S."/>
        </authorList>
    </citation>
    <scope>NUCLEOTIDE SEQUENCE [LARGE SCALE GENOMIC DNA]</scope>
    <source>
        <strain evidence="5 6">OG2</strain>
    </source>
</reference>
<evidence type="ECO:0008006" key="7">
    <source>
        <dbReference type="Google" id="ProtNLM"/>
    </source>
</evidence>
<dbReference type="EMBL" id="PUHR01000178">
    <property type="protein sequence ID" value="KAG0660312.1"/>
    <property type="molecule type" value="Genomic_DNA"/>
</dbReference>
<feature type="compositionally biased region" description="Acidic residues" evidence="4">
    <location>
        <begin position="159"/>
        <end position="177"/>
    </location>
</feature>
<evidence type="ECO:0000256" key="4">
    <source>
        <dbReference type="SAM" id="MobiDB-lite"/>
    </source>
</evidence>
<dbReference type="PROSITE" id="PS50297">
    <property type="entry name" value="ANK_REP_REGION"/>
    <property type="match status" value="1"/>
</dbReference>
<dbReference type="InterPro" id="IPR036770">
    <property type="entry name" value="Ankyrin_rpt-contain_sf"/>
</dbReference>
<dbReference type="PANTHER" id="PTHR24126">
    <property type="entry name" value="ANKYRIN REPEAT, PH AND SEC7 DOMAIN CONTAINING PROTEIN SECG-RELATED"/>
    <property type="match status" value="1"/>
</dbReference>
<protein>
    <recommendedName>
        <fullName evidence="7">Ankyrin repeat-containing protein</fullName>
    </recommendedName>
</protein>
<dbReference type="Pfam" id="PF12796">
    <property type="entry name" value="Ank_2"/>
    <property type="match status" value="1"/>
</dbReference>
<dbReference type="Gene3D" id="1.25.40.20">
    <property type="entry name" value="Ankyrin repeat-containing domain"/>
    <property type="match status" value="1"/>
</dbReference>
<name>A0A9P6W1S4_MAUEX</name>